<keyword evidence="3" id="KW-1185">Reference proteome</keyword>
<gene>
    <name evidence="2" type="ORF">NDU88_002525</name>
</gene>
<organism evidence="2 3">
    <name type="scientific">Pleurodeles waltl</name>
    <name type="common">Iberian ribbed newt</name>
    <dbReference type="NCBI Taxonomy" id="8319"/>
    <lineage>
        <taxon>Eukaryota</taxon>
        <taxon>Metazoa</taxon>
        <taxon>Chordata</taxon>
        <taxon>Craniata</taxon>
        <taxon>Vertebrata</taxon>
        <taxon>Euteleostomi</taxon>
        <taxon>Amphibia</taxon>
        <taxon>Batrachia</taxon>
        <taxon>Caudata</taxon>
        <taxon>Salamandroidea</taxon>
        <taxon>Salamandridae</taxon>
        <taxon>Pleurodelinae</taxon>
        <taxon>Pleurodeles</taxon>
    </lineage>
</organism>
<evidence type="ECO:0000256" key="1">
    <source>
        <dbReference type="SAM" id="MobiDB-lite"/>
    </source>
</evidence>
<comment type="caution">
    <text evidence="2">The sequence shown here is derived from an EMBL/GenBank/DDBJ whole genome shotgun (WGS) entry which is preliminary data.</text>
</comment>
<protein>
    <submittedName>
        <fullName evidence="2">Uncharacterized protein</fullName>
    </submittedName>
</protein>
<dbReference type="AlphaFoldDB" id="A0AAV7TMV6"/>
<dbReference type="Proteomes" id="UP001066276">
    <property type="component" value="Chromosome 3_2"/>
</dbReference>
<sequence length="121" mass="13112">MRVNTPRRGAGAGSHLRGGTNELRSGHTCTYGGRGAPGNLGTPTVFLVQHHHLRGRRCLVPSRRSTPGRVRWGLLGRTVPAPPAPVATVEQIVLQQRTSSNYPPLGRLLTQIALSYNYTPK</sequence>
<evidence type="ECO:0000313" key="2">
    <source>
        <dbReference type="EMBL" id="KAJ1177264.1"/>
    </source>
</evidence>
<accession>A0AAV7TMV6</accession>
<reference evidence="2" key="1">
    <citation type="journal article" date="2022" name="bioRxiv">
        <title>Sequencing and chromosome-scale assembly of the giantPleurodeles waltlgenome.</title>
        <authorList>
            <person name="Brown T."/>
            <person name="Elewa A."/>
            <person name="Iarovenko S."/>
            <person name="Subramanian E."/>
            <person name="Araus A.J."/>
            <person name="Petzold A."/>
            <person name="Susuki M."/>
            <person name="Suzuki K.-i.T."/>
            <person name="Hayashi T."/>
            <person name="Toyoda A."/>
            <person name="Oliveira C."/>
            <person name="Osipova E."/>
            <person name="Leigh N.D."/>
            <person name="Simon A."/>
            <person name="Yun M.H."/>
        </authorList>
    </citation>
    <scope>NUCLEOTIDE SEQUENCE</scope>
    <source>
        <strain evidence="2">20211129_DDA</strain>
        <tissue evidence="2">Liver</tissue>
    </source>
</reference>
<dbReference type="EMBL" id="JANPWB010000006">
    <property type="protein sequence ID" value="KAJ1177264.1"/>
    <property type="molecule type" value="Genomic_DNA"/>
</dbReference>
<feature type="region of interest" description="Disordered" evidence="1">
    <location>
        <begin position="1"/>
        <end position="35"/>
    </location>
</feature>
<evidence type="ECO:0000313" key="3">
    <source>
        <dbReference type="Proteomes" id="UP001066276"/>
    </source>
</evidence>
<name>A0AAV7TMV6_PLEWA</name>
<proteinExistence type="predicted"/>